<evidence type="ECO:0000313" key="2">
    <source>
        <dbReference type="EMBL" id="KAK8858093.1"/>
    </source>
</evidence>
<reference evidence="1 3" key="1">
    <citation type="submission" date="2024-04" db="EMBL/GenBank/DDBJ databases">
        <title>Tritrichomonas musculus Genome.</title>
        <authorList>
            <person name="Alves-Ferreira E."/>
            <person name="Grigg M."/>
            <person name="Lorenzi H."/>
            <person name="Galac M."/>
        </authorList>
    </citation>
    <scope>NUCLEOTIDE SEQUENCE [LARGE SCALE GENOMIC DNA]</scope>
    <source>
        <strain evidence="1 3">EAF2021</strain>
    </source>
</reference>
<evidence type="ECO:0000313" key="3">
    <source>
        <dbReference type="Proteomes" id="UP001470230"/>
    </source>
</evidence>
<sequence>MCHKITMLNGFINSELDDSLNEILPVPIYCSCNFEETANQLEFPLVRSLATREEMSLDTTKCIIIKLPNKQRIYEWFRGDELAFYIFKFVEIQMPQYKDKSFNLKIEKASSTDQNDVPLNPNQSIKSQCPGPRIFVNLFET</sequence>
<proteinExistence type="predicted"/>
<comment type="caution">
    <text evidence="1">The sequence shown here is derived from an EMBL/GenBank/DDBJ whole genome shotgun (WGS) entry which is preliminary data.</text>
</comment>
<name>A0ABR2GL07_9EUKA</name>
<dbReference type="EMBL" id="JAPFFF010000019">
    <property type="protein sequence ID" value="KAK8858093.1"/>
    <property type="molecule type" value="Genomic_DNA"/>
</dbReference>
<dbReference type="Proteomes" id="UP001470230">
    <property type="component" value="Unassembled WGS sequence"/>
</dbReference>
<evidence type="ECO:0008006" key="4">
    <source>
        <dbReference type="Google" id="ProtNLM"/>
    </source>
</evidence>
<accession>A0ABR2GL07</accession>
<dbReference type="EMBL" id="JAPFFF010000360">
    <property type="protein sequence ID" value="KAK8834610.1"/>
    <property type="molecule type" value="Genomic_DNA"/>
</dbReference>
<organism evidence="1 3">
    <name type="scientific">Tritrichomonas musculus</name>
    <dbReference type="NCBI Taxonomy" id="1915356"/>
    <lineage>
        <taxon>Eukaryota</taxon>
        <taxon>Metamonada</taxon>
        <taxon>Parabasalia</taxon>
        <taxon>Tritrichomonadida</taxon>
        <taxon>Tritrichomonadidae</taxon>
        <taxon>Tritrichomonas</taxon>
    </lineage>
</organism>
<evidence type="ECO:0000313" key="1">
    <source>
        <dbReference type="EMBL" id="KAK8834610.1"/>
    </source>
</evidence>
<gene>
    <name evidence="2" type="ORF">M9Y10_013193</name>
    <name evidence="1" type="ORF">M9Y10_026937</name>
</gene>
<protein>
    <recommendedName>
        <fullName evidence="4">UBX domain-containing protein</fullName>
    </recommendedName>
</protein>
<keyword evidence="3" id="KW-1185">Reference proteome</keyword>